<evidence type="ECO:0000313" key="2">
    <source>
        <dbReference type="EMBL" id="ABB43974.1"/>
    </source>
</evidence>
<gene>
    <name evidence="2" type="ordered locus">Suden_0695</name>
    <name evidence="3" type="ordered locus">Suden_1592</name>
</gene>
<dbReference type="Pfam" id="PF06527">
    <property type="entry name" value="TniQ"/>
    <property type="match status" value="1"/>
</dbReference>
<dbReference type="Proteomes" id="UP000002714">
    <property type="component" value="Chromosome"/>
</dbReference>
<dbReference type="RefSeq" id="WP_011372328.1">
    <property type="nucleotide sequence ID" value="NC_007575.1"/>
</dbReference>
<dbReference type="OrthoDB" id="6917259at2"/>
<dbReference type="eggNOG" id="ENOG50309MK">
    <property type="taxonomic scope" value="Bacteria"/>
</dbReference>
<accession>Q30Q62</accession>
<dbReference type="KEGG" id="tdn:Suden_0695"/>
<reference evidence="3" key="1">
    <citation type="submission" date="2007-11" db="EMBL/GenBank/DDBJ databases">
        <title>Complete sequence of Sulfurimonas denitrificans ATCC 33889.</title>
        <authorList>
            <consortium name="US DOE Joint Genome Institute"/>
            <person name="Copeland A."/>
            <person name="Lucas S."/>
            <person name="Lapidus A."/>
            <person name="Barry K."/>
            <person name="Detter J.C."/>
            <person name="Glavina T."/>
            <person name="Hammon N."/>
            <person name="Israni S."/>
            <person name="Pitluck S."/>
            <person name="Chain P."/>
            <person name="Malfatti S."/>
            <person name="Shin M."/>
            <person name="Vergez L."/>
            <person name="Schmutz J."/>
            <person name="Larimer F."/>
            <person name="Land M."/>
            <person name="Kyrpides N."/>
            <person name="Lykidis A."/>
            <person name="Richardson P."/>
        </authorList>
    </citation>
    <scope>NUCLEOTIDE SEQUENCE</scope>
    <source>
        <strain>DSM 1251</strain>
    </source>
</reference>
<dbReference type="InterPro" id="IPR009492">
    <property type="entry name" value="TniQ"/>
</dbReference>
<dbReference type="EMBL" id="CP000153">
    <property type="protein sequence ID" value="ABB43974.1"/>
    <property type="molecule type" value="Genomic_DNA"/>
</dbReference>
<evidence type="ECO:0000259" key="1">
    <source>
        <dbReference type="Pfam" id="PF06527"/>
    </source>
</evidence>
<dbReference type="EMBL" id="CP000153">
    <property type="protein sequence ID" value="ABB44869.1"/>
    <property type="molecule type" value="Genomic_DNA"/>
</dbReference>
<reference evidence="3 4" key="2">
    <citation type="journal article" date="2008" name="Appl. Environ. Microbiol.">
        <title>Genome of the epsilonproteobacterial chemolithoautotroph Sulfurimonas denitrificans.</title>
        <authorList>
            <person name="Sievert S.M."/>
            <person name="Scott K.M."/>
            <person name="Klotz M.G."/>
            <person name="Chain P.S.G."/>
            <person name="Hauser L.J."/>
            <person name="Hemp J."/>
            <person name="Huegler M."/>
            <person name="Land M."/>
            <person name="Lapidus A."/>
            <person name="Larimer F.W."/>
            <person name="Lucas S."/>
            <person name="Malfatti S.A."/>
            <person name="Meyer F."/>
            <person name="Paulsen I.T."/>
            <person name="Ren Q."/>
            <person name="Simon J."/>
            <person name="Bailey K."/>
            <person name="Diaz E."/>
            <person name="Fitzpatrick K.A."/>
            <person name="Glover B."/>
            <person name="Gwatney N."/>
            <person name="Korajkic A."/>
            <person name="Long A."/>
            <person name="Mobberley J.M."/>
            <person name="Pantry S.N."/>
            <person name="Pazder G."/>
            <person name="Peterson S."/>
            <person name="Quintanilla J.D."/>
            <person name="Sprinkle R."/>
            <person name="Stephens J."/>
            <person name="Thomas P."/>
            <person name="Vaughn R."/>
            <person name="Weber M.J."/>
            <person name="Wooten L.L."/>
        </authorList>
    </citation>
    <scope>NUCLEOTIDE SEQUENCE [LARGE SCALE GENOMIC DNA]</scope>
    <source>
        <strain evidence="4">ATCC 33889 / DSM 1251</strain>
        <strain evidence="3">DSM 1251</strain>
    </source>
</reference>
<dbReference type="STRING" id="326298.Suden_0695"/>
<dbReference type="HOGENOM" id="CLU_059693_0_0_7"/>
<feature type="domain" description="TniQ" evidence="1">
    <location>
        <begin position="17"/>
        <end position="146"/>
    </location>
</feature>
<dbReference type="KEGG" id="tdn:Suden_1592"/>
<proteinExistence type="predicted"/>
<evidence type="ECO:0000313" key="4">
    <source>
        <dbReference type="Proteomes" id="UP000002714"/>
    </source>
</evidence>
<dbReference type="AlphaFoldDB" id="Q30Q62"/>
<keyword evidence="4" id="KW-1185">Reference proteome</keyword>
<protein>
    <recommendedName>
        <fullName evidence="1">TniQ domain-containing protein</fullName>
    </recommendedName>
</protein>
<name>Q30Q62_SULDN</name>
<organism evidence="3 4">
    <name type="scientific">Sulfurimonas denitrificans (strain ATCC 33889 / DSM 1251)</name>
    <name type="common">Thiomicrospira denitrificans (strain ATCC 33889 / DSM 1251)</name>
    <dbReference type="NCBI Taxonomy" id="326298"/>
    <lineage>
        <taxon>Bacteria</taxon>
        <taxon>Pseudomonadati</taxon>
        <taxon>Campylobacterota</taxon>
        <taxon>Epsilonproteobacteria</taxon>
        <taxon>Campylobacterales</taxon>
        <taxon>Sulfurimonadaceae</taxon>
        <taxon>Sulfurimonas</taxon>
    </lineage>
</organism>
<sequence length="378" mass="45100">MIKKINFPELKNENFVIIPLPLEDELLSSWIVRTAYAHKTHPHTFTNQYLNYRQHSFFLAQSDLTLDPEMIKIIEEKSHHKIDIRSLILTTYSGYIQENIYENNPATFFTHQKYCPICLREDKVPYFRKKWRVVFYNICHKHQCRLYEHCPSCKTKLDTSQMYENRLPYTHCHHCGFELKKGRKLPIHKKHISSLEYQNKIFKTIENGYIQLGKTPVYSFLFFEVFSKLSKLILLNYKHKFIDKHPLFLLIKDAKHQNVNHPIFKKVDAKAQSALFGLIMYIFEDFPHNLKAYIQANRLTYYDLTTKVHNIPFWYESIVNDISPRYLPHSMTVTKEEVEHAEQYLKSIRKEINKANLTKLLGCNFGSNDNNLKNFIQQ</sequence>
<evidence type="ECO:0000313" key="3">
    <source>
        <dbReference type="EMBL" id="ABB44869.1"/>
    </source>
</evidence>